<evidence type="ECO:0000313" key="4">
    <source>
        <dbReference type="EMBL" id="KAJ5502805.1"/>
    </source>
</evidence>
<dbReference type="InterPro" id="IPR053137">
    <property type="entry name" value="NLR-like"/>
</dbReference>
<reference evidence="4" key="1">
    <citation type="submission" date="2022-12" db="EMBL/GenBank/DDBJ databases">
        <authorList>
            <person name="Petersen C."/>
        </authorList>
    </citation>
    <scope>NUCLEOTIDE SEQUENCE</scope>
    <source>
        <strain evidence="4">IBT 29495</strain>
    </source>
</reference>
<dbReference type="Pfam" id="PF25000">
    <property type="entry name" value="DUF7779"/>
    <property type="match status" value="1"/>
</dbReference>
<feature type="region of interest" description="Disordered" evidence="1">
    <location>
        <begin position="19"/>
        <end position="43"/>
    </location>
</feature>
<dbReference type="InterPro" id="IPR056681">
    <property type="entry name" value="DUF7779"/>
</dbReference>
<organism evidence="4 5">
    <name type="scientific">Penicillium fimorum</name>
    <dbReference type="NCBI Taxonomy" id="1882269"/>
    <lineage>
        <taxon>Eukaryota</taxon>
        <taxon>Fungi</taxon>
        <taxon>Dikarya</taxon>
        <taxon>Ascomycota</taxon>
        <taxon>Pezizomycotina</taxon>
        <taxon>Eurotiomycetes</taxon>
        <taxon>Eurotiomycetidae</taxon>
        <taxon>Eurotiales</taxon>
        <taxon>Aspergillaceae</taxon>
        <taxon>Penicillium</taxon>
    </lineage>
</organism>
<dbReference type="EMBL" id="JAPWDS010000003">
    <property type="protein sequence ID" value="KAJ5502805.1"/>
    <property type="molecule type" value="Genomic_DNA"/>
</dbReference>
<dbReference type="InterPro" id="IPR031469">
    <property type="entry name" value="SesB_dom"/>
</dbReference>
<dbReference type="SUPFAM" id="SSF48452">
    <property type="entry name" value="TPR-like"/>
    <property type="match status" value="3"/>
</dbReference>
<accession>A0A9X0C5V6</accession>
<proteinExistence type="predicted"/>
<dbReference type="Pfam" id="PF13374">
    <property type="entry name" value="TPR_10"/>
    <property type="match status" value="3"/>
</dbReference>
<dbReference type="Pfam" id="PF13424">
    <property type="entry name" value="TPR_12"/>
    <property type="match status" value="2"/>
</dbReference>
<dbReference type="InterPro" id="IPR011990">
    <property type="entry name" value="TPR-like_helical_dom_sf"/>
</dbReference>
<dbReference type="InterPro" id="IPR019734">
    <property type="entry name" value="TPR_rpt"/>
</dbReference>
<dbReference type="PANTHER" id="PTHR46082:SF11">
    <property type="entry name" value="AAA+ ATPASE DOMAIN-CONTAINING PROTEIN-RELATED"/>
    <property type="match status" value="1"/>
</dbReference>
<feature type="domain" description="Fungal death-pathway protein SesB" evidence="2">
    <location>
        <begin position="5"/>
        <end position="26"/>
    </location>
</feature>
<dbReference type="GO" id="GO:0016787">
    <property type="term" value="F:hydrolase activity"/>
    <property type="evidence" value="ECO:0007669"/>
    <property type="project" value="UniProtKB-KW"/>
</dbReference>
<comment type="caution">
    <text evidence="4">The sequence shown here is derived from an EMBL/GenBank/DDBJ whole genome shotgun (WGS) entry which is preliminary data.</text>
</comment>
<dbReference type="Gene3D" id="1.25.40.10">
    <property type="entry name" value="Tetratricopeptide repeat domain"/>
    <property type="match status" value="2"/>
</dbReference>
<feature type="compositionally biased region" description="Basic and acidic residues" evidence="1">
    <location>
        <begin position="903"/>
        <end position="912"/>
    </location>
</feature>
<sequence length="927" mass="104580">MTSTSVVLSGSTNSGTQVGVNYGSIHLSQGPEGQRSETPQPPVSTVPFVRDLDFVDRGTLLNQVYDKGTTPGARIALVGLGGVGKSQLAIECSYRIREESPKTWVFWIHAGNSARFEQSCRDIADRVKIPGRSDSTANIFKLFHDWLVDERNGKWFLILDNVDDSRFLHEVPLGQGGQSDHSGVQRRPLFTYFPISHNGSIIITSRSRGAALSMVEDDDIITIEPMDPSHATMLFEKKLGAQIEKENIIQLATALDYMPLAIVQAANYIKQRRPRVSVPQYLADFQKSDRKRTRLLEYDVGQLRRDREANNSILITWQISFNHIQQIQPTAADLLSLMSFFDRQGIPEALLQHQPAEQSDDINLDDKKEIYDDDETTETDSSVDDDFGENILMLRNYSMISISVDEHTFEMHRLVQLAMRKWLEAYGQLERWKQQFIEILDHAFPAGDFETWAVCQPLFSHVQSAVTQQPSKEAVLQKWASLVHRAALFACKKGYVIECEKMAVLAMKTRKRLFGLYDERTLHSSEIAGLAYSLGGRWKDAETLQLQLMSTHYQGLGIEHPNTLNSMSNLASTYRHQGRWKEAEELEVQVLETRKQVLGLAHSNTIDGMGNLAWTYWNQGRWKEAEDLEVQVLETRKQMLGPEHPDTLDGMGNLAATYRNQGRWKEAEELEVQVLETRKQVLGLAHSNTLDGMGNLAWTYWNQGRWKEAEDLEVQVLETRKQVLGPEHPDTLDGMGNLASTYSNQGRWKEAEELEVQVLETRKQVLGPEHPDTLDSMANLASTYSNQGRWKEAEELDVQALETSKQVLGPEHPDTLTSMNNVAYTLRSLGQLDTALQMMTECAQLRSQTLGPDHPDTICSTSTLKDWGGIGSSVSTKSSGDLRSGAPTKTQLAEQTHATSTEPSERVPENGRPRRRAVLSRLLFRKK</sequence>
<keyword evidence="5" id="KW-1185">Reference proteome</keyword>
<feature type="compositionally biased region" description="Polar residues" evidence="1">
    <location>
        <begin position="872"/>
        <end position="902"/>
    </location>
</feature>
<dbReference type="SMART" id="SM00028">
    <property type="entry name" value="TPR"/>
    <property type="match status" value="7"/>
</dbReference>
<protein>
    <submittedName>
        <fullName evidence="4">P-loop containing nucleoside triphosphate hydrolase protein</fullName>
    </submittedName>
</protein>
<evidence type="ECO:0000256" key="1">
    <source>
        <dbReference type="SAM" id="MobiDB-lite"/>
    </source>
</evidence>
<keyword evidence="4" id="KW-0378">Hydrolase</keyword>
<dbReference type="AlphaFoldDB" id="A0A9X0C5V6"/>
<name>A0A9X0C5V6_9EURO</name>
<dbReference type="Proteomes" id="UP001149954">
    <property type="component" value="Unassembled WGS sequence"/>
</dbReference>
<evidence type="ECO:0000313" key="5">
    <source>
        <dbReference type="Proteomes" id="UP001149954"/>
    </source>
</evidence>
<evidence type="ECO:0000259" key="3">
    <source>
        <dbReference type="Pfam" id="PF25000"/>
    </source>
</evidence>
<reference evidence="4" key="2">
    <citation type="journal article" date="2023" name="IMA Fungus">
        <title>Comparative genomic study of the Penicillium genus elucidates a diverse pangenome and 15 lateral gene transfer events.</title>
        <authorList>
            <person name="Petersen C."/>
            <person name="Sorensen T."/>
            <person name="Nielsen M.R."/>
            <person name="Sondergaard T.E."/>
            <person name="Sorensen J.L."/>
            <person name="Fitzpatrick D.A."/>
            <person name="Frisvad J.C."/>
            <person name="Nielsen K.L."/>
        </authorList>
    </citation>
    <scope>NUCLEOTIDE SEQUENCE</scope>
    <source>
        <strain evidence="4">IBT 29495</strain>
    </source>
</reference>
<dbReference type="PANTHER" id="PTHR46082">
    <property type="entry name" value="ATP/GTP-BINDING PROTEIN-RELATED"/>
    <property type="match status" value="1"/>
</dbReference>
<gene>
    <name evidence="4" type="ORF">N7463_005679</name>
</gene>
<dbReference type="Pfam" id="PF17046">
    <property type="entry name" value="Ses_B"/>
    <property type="match status" value="1"/>
</dbReference>
<dbReference type="OrthoDB" id="1658288at2759"/>
<dbReference type="Gene3D" id="3.40.50.300">
    <property type="entry name" value="P-loop containing nucleotide triphosphate hydrolases"/>
    <property type="match status" value="1"/>
</dbReference>
<feature type="domain" description="DUF7779" evidence="3">
    <location>
        <begin position="324"/>
        <end position="423"/>
    </location>
</feature>
<dbReference type="InterPro" id="IPR027417">
    <property type="entry name" value="P-loop_NTPase"/>
</dbReference>
<evidence type="ECO:0000259" key="2">
    <source>
        <dbReference type="Pfam" id="PF17046"/>
    </source>
</evidence>
<dbReference type="SUPFAM" id="SSF52540">
    <property type="entry name" value="P-loop containing nucleoside triphosphate hydrolases"/>
    <property type="match status" value="1"/>
</dbReference>
<dbReference type="PRINTS" id="PR00381">
    <property type="entry name" value="KINESINLIGHT"/>
</dbReference>
<feature type="region of interest" description="Disordered" evidence="1">
    <location>
        <begin position="869"/>
        <end position="916"/>
    </location>
</feature>